<reference evidence="4" key="1">
    <citation type="submission" date="2016-10" db="EMBL/GenBank/DDBJ databases">
        <authorList>
            <person name="Varghese N."/>
            <person name="Submissions S."/>
        </authorList>
    </citation>
    <scope>NUCLEOTIDE SEQUENCE [LARGE SCALE GENOMIC DNA]</scope>
    <source>
        <strain evidence="4">DSM 22703</strain>
    </source>
</reference>
<dbReference type="Proteomes" id="UP000198756">
    <property type="component" value="Unassembled WGS sequence"/>
</dbReference>
<dbReference type="GO" id="GO:0009055">
    <property type="term" value="F:electron transfer activity"/>
    <property type="evidence" value="ECO:0007669"/>
    <property type="project" value="TreeGrafter"/>
</dbReference>
<dbReference type="STRING" id="279824.SAMN03080617_01352"/>
<proteinExistence type="predicted"/>
<name>A0A1G5WVW0_9BACT</name>
<keyword evidence="1" id="KW-1133">Transmembrane helix</keyword>
<dbReference type="InterPro" id="IPR006869">
    <property type="entry name" value="DUF547"/>
</dbReference>
<dbReference type="PANTHER" id="PTHR34386">
    <property type="entry name" value="GLUTAREDOXIN"/>
    <property type="match status" value="1"/>
</dbReference>
<evidence type="ECO:0000259" key="2">
    <source>
        <dbReference type="Pfam" id="PF04784"/>
    </source>
</evidence>
<dbReference type="AlphaFoldDB" id="A0A1G5WVW0"/>
<accession>A0A1G5WVW0</accession>
<keyword evidence="4" id="KW-1185">Reference proteome</keyword>
<evidence type="ECO:0000256" key="1">
    <source>
        <dbReference type="SAM" id="Phobius"/>
    </source>
</evidence>
<feature type="domain" description="DUF547" evidence="2">
    <location>
        <begin position="104"/>
        <end position="218"/>
    </location>
</feature>
<feature type="transmembrane region" description="Helical" evidence="1">
    <location>
        <begin position="32"/>
        <end position="52"/>
    </location>
</feature>
<sequence length="279" mass="32097">MIIIQLVTLGGQQIPYNNLKTKYNRMKLNKTIYFFAVSMLLFSCQSSTLGLAGTKPPSHEIWDGLLKSHVKSNGLVDYKGFIKDKAKLEQYTKLLSDNAPDRKTWTKEQQLAYWINAYNALTVKLIVDNYPVKSIRDLGPKFKIPMLKDVWHYKFFKIGGVDSSLDEIEHSILRKEFDEPRIHFAVNCASVSCPPLLNEAYTAEKIESQLQKVTTNFINDQNQNKITPDNAQISSIFLWFKGDFTKKGTLIDFLNTYAKVKIKSNAKISHKDYNWNLNE</sequence>
<evidence type="ECO:0000313" key="4">
    <source>
        <dbReference type="Proteomes" id="UP000198756"/>
    </source>
</evidence>
<dbReference type="EMBL" id="FMXE01000008">
    <property type="protein sequence ID" value="SDA62291.1"/>
    <property type="molecule type" value="Genomic_DNA"/>
</dbReference>
<dbReference type="Pfam" id="PF04784">
    <property type="entry name" value="DUF547"/>
    <property type="match status" value="1"/>
</dbReference>
<gene>
    <name evidence="3" type="ORF">SAMN03080617_01352</name>
</gene>
<keyword evidence="1" id="KW-0812">Transmembrane</keyword>
<dbReference type="InterPro" id="IPR051548">
    <property type="entry name" value="Grx-like_ET"/>
</dbReference>
<dbReference type="GO" id="GO:0045454">
    <property type="term" value="P:cell redox homeostasis"/>
    <property type="evidence" value="ECO:0007669"/>
    <property type="project" value="TreeGrafter"/>
</dbReference>
<evidence type="ECO:0000313" key="3">
    <source>
        <dbReference type="EMBL" id="SDA62291.1"/>
    </source>
</evidence>
<protein>
    <recommendedName>
        <fullName evidence="2">DUF547 domain-containing protein</fullName>
    </recommendedName>
</protein>
<keyword evidence="1" id="KW-0472">Membrane</keyword>
<dbReference type="PANTHER" id="PTHR34386:SF1">
    <property type="entry name" value="GLUTAREDOXIN-LIKE PROTEIN NRDH"/>
    <property type="match status" value="1"/>
</dbReference>
<organism evidence="3 4">
    <name type="scientific">Algoriphagus alkaliphilus</name>
    <dbReference type="NCBI Taxonomy" id="279824"/>
    <lineage>
        <taxon>Bacteria</taxon>
        <taxon>Pseudomonadati</taxon>
        <taxon>Bacteroidota</taxon>
        <taxon>Cytophagia</taxon>
        <taxon>Cytophagales</taxon>
        <taxon>Cyclobacteriaceae</taxon>
        <taxon>Algoriphagus</taxon>
    </lineage>
</organism>